<accession>A0A5C7F1Z1</accession>
<reference evidence="1 2" key="1">
    <citation type="submission" date="2024-01" db="EMBL/GenBank/DDBJ databases">
        <title>Complete Genome Sequence of Alkalicoccus halolimnae BZ-SZ-XJ29T, a Moderately Halophilic Bacterium Isolated from a Salt Lake.</title>
        <authorList>
            <person name="Zhao B."/>
        </authorList>
    </citation>
    <scope>NUCLEOTIDE SEQUENCE [LARGE SCALE GENOMIC DNA]</scope>
    <source>
        <strain evidence="1 2">BZ-SZ-XJ29</strain>
    </source>
</reference>
<name>A0A5C7F1Z1_9BACI</name>
<evidence type="ECO:0000313" key="2">
    <source>
        <dbReference type="Proteomes" id="UP000321816"/>
    </source>
</evidence>
<proteinExistence type="predicted"/>
<organism evidence="1 2">
    <name type="scientific">Alkalicoccus halolimnae</name>
    <dbReference type="NCBI Taxonomy" id="1667239"/>
    <lineage>
        <taxon>Bacteria</taxon>
        <taxon>Bacillati</taxon>
        <taxon>Bacillota</taxon>
        <taxon>Bacilli</taxon>
        <taxon>Bacillales</taxon>
        <taxon>Bacillaceae</taxon>
        <taxon>Alkalicoccus</taxon>
    </lineage>
</organism>
<keyword evidence="2" id="KW-1185">Reference proteome</keyword>
<dbReference type="OrthoDB" id="2941776at2"/>
<dbReference type="EMBL" id="CP144914">
    <property type="protein sequence ID" value="WWD80687.1"/>
    <property type="molecule type" value="Genomic_DNA"/>
</dbReference>
<sequence length="61" mass="6661">MEAENFKVTPEKLQGRTVEDAAITADAVVIKFTDGTFLDVYLDKSGPTLKTSTNKLEGKNL</sequence>
<dbReference type="Proteomes" id="UP000321816">
    <property type="component" value="Chromosome"/>
</dbReference>
<dbReference type="AlphaFoldDB" id="A0A5C7F1Z1"/>
<dbReference type="RefSeq" id="WP_147804508.1">
    <property type="nucleotide sequence ID" value="NZ_CP144914.1"/>
</dbReference>
<gene>
    <name evidence="1" type="ORF">FTX54_003710</name>
</gene>
<evidence type="ECO:0000313" key="1">
    <source>
        <dbReference type="EMBL" id="WWD80687.1"/>
    </source>
</evidence>
<dbReference type="KEGG" id="ahal:FTX54_003710"/>
<protein>
    <submittedName>
        <fullName evidence="1">Uncharacterized protein</fullName>
    </submittedName>
</protein>